<reference evidence="1 2" key="1">
    <citation type="submission" date="2019-02" db="EMBL/GenBank/DDBJ databases">
        <authorList>
            <person name="Goldberg S.R."/>
            <person name="Haltli B.A."/>
            <person name="Correa H."/>
            <person name="Russell K.G."/>
        </authorList>
    </citation>
    <scope>NUCLEOTIDE SEQUENCE [LARGE SCALE GENOMIC DNA]</scope>
    <source>
        <strain evidence="1 2">JCM 16186</strain>
    </source>
</reference>
<name>A0ABW9RZ03_9BACT</name>
<gene>
    <name evidence="1" type="ORF">E1163_28780</name>
</gene>
<comment type="caution">
    <text evidence="1">The sequence shown here is derived from an EMBL/GenBank/DDBJ whole genome shotgun (WGS) entry which is preliminary data.</text>
</comment>
<evidence type="ECO:0000313" key="1">
    <source>
        <dbReference type="EMBL" id="MTI28991.1"/>
    </source>
</evidence>
<evidence type="ECO:0000313" key="2">
    <source>
        <dbReference type="Proteomes" id="UP000798808"/>
    </source>
</evidence>
<organism evidence="1 2">
    <name type="scientific">Fulvivirga kasyanovii</name>
    <dbReference type="NCBI Taxonomy" id="396812"/>
    <lineage>
        <taxon>Bacteria</taxon>
        <taxon>Pseudomonadati</taxon>
        <taxon>Bacteroidota</taxon>
        <taxon>Cytophagia</taxon>
        <taxon>Cytophagales</taxon>
        <taxon>Fulvivirgaceae</taxon>
        <taxon>Fulvivirga</taxon>
    </lineage>
</organism>
<sequence length="217" mass="25778">MRYFTIGSTDNLEVIGHYPQMKSMLTYNPDGENSFRKVRWNEFADFVPQYKVEIHPEANVTNFLERSPLPFGFLIDEHFLEVLKSHKLPDYRAYKVEIFHNNKSLEYYWFHFVFDMWHYLEKDLSRVIVYQKISGKTLTEHSFVSRDNLASLKKSLNFEKGMQIKEVVFDESAAEFDLLAITDFFHIPLISQRLKDNLHLAGLNGFETQEYGRIKFL</sequence>
<proteinExistence type="predicted"/>
<accession>A0ABW9RZ03</accession>
<keyword evidence="2" id="KW-1185">Reference proteome</keyword>
<dbReference type="EMBL" id="SMLW01000676">
    <property type="protein sequence ID" value="MTI28991.1"/>
    <property type="molecule type" value="Genomic_DNA"/>
</dbReference>
<dbReference type="RefSeq" id="WP_155177053.1">
    <property type="nucleotide sequence ID" value="NZ_BAAAFL010000012.1"/>
</dbReference>
<protein>
    <submittedName>
        <fullName evidence="1">Uncharacterized protein</fullName>
    </submittedName>
</protein>
<dbReference type="Proteomes" id="UP000798808">
    <property type="component" value="Unassembled WGS sequence"/>
</dbReference>